<organism evidence="1 2">
    <name type="scientific">Glycine soja</name>
    <name type="common">Wild soybean</name>
    <dbReference type="NCBI Taxonomy" id="3848"/>
    <lineage>
        <taxon>Eukaryota</taxon>
        <taxon>Viridiplantae</taxon>
        <taxon>Streptophyta</taxon>
        <taxon>Embryophyta</taxon>
        <taxon>Tracheophyta</taxon>
        <taxon>Spermatophyta</taxon>
        <taxon>Magnoliopsida</taxon>
        <taxon>eudicotyledons</taxon>
        <taxon>Gunneridae</taxon>
        <taxon>Pentapetalae</taxon>
        <taxon>rosids</taxon>
        <taxon>fabids</taxon>
        <taxon>Fabales</taxon>
        <taxon>Fabaceae</taxon>
        <taxon>Papilionoideae</taxon>
        <taxon>50 kb inversion clade</taxon>
        <taxon>NPAAA clade</taxon>
        <taxon>indigoferoid/millettioid clade</taxon>
        <taxon>Phaseoleae</taxon>
        <taxon>Glycine</taxon>
        <taxon>Glycine subgen. Soja</taxon>
    </lineage>
</organism>
<keyword evidence="2" id="KW-1185">Reference proteome</keyword>
<dbReference type="Proteomes" id="UP000289340">
    <property type="component" value="Chromosome 17"/>
</dbReference>
<sequence length="100" mass="11525">MHPKMRRKKPVFLPWELIMRLPLKSLIRFKTVFVGSCRDFLLLDYNRSSFIFNPSTGLHKFVDWSPISNNMGGYGFGYDPSTDDYSLVQASTNKNPTTST</sequence>
<gene>
    <name evidence="1" type="ORF">D0Y65_044612</name>
</gene>
<evidence type="ECO:0000313" key="2">
    <source>
        <dbReference type="Proteomes" id="UP000289340"/>
    </source>
</evidence>
<accession>A0A445G0W0</accession>
<dbReference type="AlphaFoldDB" id="A0A445G0W0"/>
<comment type="caution">
    <text evidence="1">The sequence shown here is derived from an EMBL/GenBank/DDBJ whole genome shotgun (WGS) entry which is preliminary data.</text>
</comment>
<name>A0A445G0W0_GLYSO</name>
<dbReference type="EMBL" id="QZWG01000017">
    <property type="protein sequence ID" value="RZB54747.1"/>
    <property type="molecule type" value="Genomic_DNA"/>
</dbReference>
<reference evidence="1 2" key="1">
    <citation type="submission" date="2018-09" db="EMBL/GenBank/DDBJ databases">
        <title>A high-quality reference genome of wild soybean provides a powerful tool to mine soybean genomes.</title>
        <authorList>
            <person name="Xie M."/>
            <person name="Chung C.Y.L."/>
            <person name="Li M.-W."/>
            <person name="Wong F.-L."/>
            <person name="Chan T.-F."/>
            <person name="Lam H.-M."/>
        </authorList>
    </citation>
    <scope>NUCLEOTIDE SEQUENCE [LARGE SCALE GENOMIC DNA]</scope>
    <source>
        <strain evidence="2">cv. W05</strain>
        <tissue evidence="1">Hypocotyl of etiolated seedlings</tissue>
    </source>
</reference>
<protein>
    <submittedName>
        <fullName evidence="1">Uncharacterized protein</fullName>
    </submittedName>
</protein>
<proteinExistence type="predicted"/>
<evidence type="ECO:0000313" key="1">
    <source>
        <dbReference type="EMBL" id="RZB54747.1"/>
    </source>
</evidence>